<dbReference type="AlphaFoldDB" id="A0A6J6ELF4"/>
<dbReference type="PANTHER" id="PTHR30246">
    <property type="entry name" value="2-KETO-3-DEOXY-6-PHOSPHOGLUCONATE ALDOLASE"/>
    <property type="match status" value="1"/>
</dbReference>
<gene>
    <name evidence="9" type="ORF">UFOPK1726_00613</name>
</gene>
<evidence type="ECO:0000256" key="2">
    <source>
        <dbReference type="ARBA" id="ARBA00004736"/>
    </source>
</evidence>
<name>A0A6J6ELF4_9ZZZZ</name>
<accession>A0A6J6ELF4</accession>
<sequence length="205" mass="21739">MIDFEAALANQQVVPVISLDDPELALPMAEALLAGGISILEVTLRSKNSMQVLKNLAEDNRFTIGAGSVNSTNQLDQAVSAGAKFIVSPGSYEPLIKAALATGLPYLPGVSTPSEILLNHNLGMELVKFFPAKLLGGPAAIKTVAAPFPTMRFMPTGNITQEDYSEYLALPNVVAVGSSWMVKPELIAAKDWASITKLASLRDSK</sequence>
<keyword evidence="6" id="KW-0456">Lyase</keyword>
<dbReference type="PROSITE" id="PS00159">
    <property type="entry name" value="ALDOLASE_KDPG_KHG_1"/>
    <property type="match status" value="1"/>
</dbReference>
<organism evidence="9">
    <name type="scientific">freshwater metagenome</name>
    <dbReference type="NCBI Taxonomy" id="449393"/>
    <lineage>
        <taxon>unclassified sequences</taxon>
        <taxon>metagenomes</taxon>
        <taxon>ecological metagenomes</taxon>
    </lineage>
</organism>
<dbReference type="InterPro" id="IPR013785">
    <property type="entry name" value="Aldolase_TIM"/>
</dbReference>
<evidence type="ECO:0000256" key="3">
    <source>
        <dbReference type="ARBA" id="ARBA00006906"/>
    </source>
</evidence>
<evidence type="ECO:0000256" key="8">
    <source>
        <dbReference type="ARBA" id="ARBA00023277"/>
    </source>
</evidence>
<comment type="pathway">
    <text evidence="2">Carbohydrate acid metabolism; 2-dehydro-3-deoxy-D-gluconate degradation; D-glyceraldehyde 3-phosphate and pyruvate from 2-dehydro-3-deoxy-D-gluconate: step 2/2.</text>
</comment>
<dbReference type="InterPro" id="IPR000887">
    <property type="entry name" value="Aldlse_KDPG_KHG"/>
</dbReference>
<proteinExistence type="inferred from homology"/>
<evidence type="ECO:0000313" key="9">
    <source>
        <dbReference type="EMBL" id="CAB4576676.1"/>
    </source>
</evidence>
<dbReference type="Pfam" id="PF01081">
    <property type="entry name" value="Aldolase"/>
    <property type="match status" value="1"/>
</dbReference>
<evidence type="ECO:0000256" key="1">
    <source>
        <dbReference type="ARBA" id="ARBA00000654"/>
    </source>
</evidence>
<evidence type="ECO:0000256" key="4">
    <source>
        <dbReference type="ARBA" id="ARBA00011233"/>
    </source>
</evidence>
<dbReference type="EC" id="4.1.2.14" evidence="5"/>
<keyword evidence="8" id="KW-0119">Carbohydrate metabolism</keyword>
<dbReference type="SUPFAM" id="SSF51569">
    <property type="entry name" value="Aldolase"/>
    <property type="match status" value="1"/>
</dbReference>
<protein>
    <recommendedName>
        <fullName evidence="5">2-dehydro-3-deoxy-phosphogluconate aldolase</fullName>
        <ecNumber evidence="5">4.1.2.14</ecNumber>
    </recommendedName>
</protein>
<comment type="catalytic activity">
    <reaction evidence="1">
        <text>2-dehydro-3-deoxy-6-phospho-D-gluconate = D-glyceraldehyde 3-phosphate + pyruvate</text>
        <dbReference type="Rhea" id="RHEA:17089"/>
        <dbReference type="ChEBI" id="CHEBI:15361"/>
        <dbReference type="ChEBI" id="CHEBI:57569"/>
        <dbReference type="ChEBI" id="CHEBI:59776"/>
        <dbReference type="EC" id="4.1.2.14"/>
    </reaction>
</comment>
<reference evidence="9" key="1">
    <citation type="submission" date="2020-05" db="EMBL/GenBank/DDBJ databases">
        <authorList>
            <person name="Chiriac C."/>
            <person name="Salcher M."/>
            <person name="Ghai R."/>
            <person name="Kavagutti S V."/>
        </authorList>
    </citation>
    <scope>NUCLEOTIDE SEQUENCE</scope>
</reference>
<dbReference type="GO" id="GO:0008675">
    <property type="term" value="F:2-dehydro-3-deoxy-phosphogluconate aldolase activity"/>
    <property type="evidence" value="ECO:0007669"/>
    <property type="project" value="UniProtKB-EC"/>
</dbReference>
<dbReference type="Gene3D" id="3.20.20.70">
    <property type="entry name" value="Aldolase class I"/>
    <property type="match status" value="1"/>
</dbReference>
<comment type="subunit">
    <text evidence="4">Homotrimer.</text>
</comment>
<dbReference type="CDD" id="cd00452">
    <property type="entry name" value="KDPG_aldolase"/>
    <property type="match status" value="1"/>
</dbReference>
<dbReference type="EMBL" id="CAEZTT010000059">
    <property type="protein sequence ID" value="CAB4576676.1"/>
    <property type="molecule type" value="Genomic_DNA"/>
</dbReference>
<keyword evidence="7" id="KW-0704">Schiff base</keyword>
<dbReference type="PANTHER" id="PTHR30246:SF1">
    <property type="entry name" value="2-DEHYDRO-3-DEOXY-6-PHOSPHOGALACTONATE ALDOLASE-RELATED"/>
    <property type="match status" value="1"/>
</dbReference>
<evidence type="ECO:0000256" key="6">
    <source>
        <dbReference type="ARBA" id="ARBA00023239"/>
    </source>
</evidence>
<evidence type="ECO:0000256" key="5">
    <source>
        <dbReference type="ARBA" id="ARBA00013063"/>
    </source>
</evidence>
<evidence type="ECO:0000256" key="7">
    <source>
        <dbReference type="ARBA" id="ARBA00023270"/>
    </source>
</evidence>
<dbReference type="PROSITE" id="PS00160">
    <property type="entry name" value="ALDOLASE_KDPG_KHG_2"/>
    <property type="match status" value="1"/>
</dbReference>
<dbReference type="NCBIfam" id="TIGR01182">
    <property type="entry name" value="eda"/>
    <property type="match status" value="1"/>
</dbReference>
<comment type="similarity">
    <text evidence="3">Belongs to the KHG/KDPG aldolase family.</text>
</comment>
<dbReference type="InterPro" id="IPR031337">
    <property type="entry name" value="KDPG/KHG_AS_1"/>
</dbReference>
<dbReference type="InterPro" id="IPR031338">
    <property type="entry name" value="KDPG/KHG_AS_2"/>
</dbReference>